<evidence type="ECO:0000313" key="2">
    <source>
        <dbReference type="EMBL" id="GAA0864196.1"/>
    </source>
</evidence>
<dbReference type="EMBL" id="BAAACP010000008">
    <property type="protein sequence ID" value="GAA0864196.1"/>
    <property type="molecule type" value="Genomic_DNA"/>
</dbReference>
<feature type="compositionally biased region" description="Basic and acidic residues" evidence="1">
    <location>
        <begin position="103"/>
        <end position="122"/>
    </location>
</feature>
<feature type="compositionally biased region" description="Acidic residues" evidence="1">
    <location>
        <begin position="123"/>
        <end position="132"/>
    </location>
</feature>
<organism evidence="2 3">
    <name type="scientific">Paraclostridium tenue</name>
    <dbReference type="NCBI Taxonomy" id="1737"/>
    <lineage>
        <taxon>Bacteria</taxon>
        <taxon>Bacillati</taxon>
        <taxon>Bacillota</taxon>
        <taxon>Clostridia</taxon>
        <taxon>Peptostreptococcales</taxon>
        <taxon>Peptostreptococcaceae</taxon>
        <taxon>Paraclostridium</taxon>
    </lineage>
</organism>
<feature type="compositionally biased region" description="Basic residues" evidence="1">
    <location>
        <begin position="71"/>
        <end position="83"/>
    </location>
</feature>
<dbReference type="Proteomes" id="UP001400965">
    <property type="component" value="Unassembled WGS sequence"/>
</dbReference>
<accession>A0ABN1M4Q9</accession>
<keyword evidence="3" id="KW-1185">Reference proteome</keyword>
<protein>
    <submittedName>
        <fullName evidence="2">Uncharacterized protein</fullName>
    </submittedName>
</protein>
<evidence type="ECO:0000313" key="3">
    <source>
        <dbReference type="Proteomes" id="UP001400965"/>
    </source>
</evidence>
<comment type="caution">
    <text evidence="2">The sequence shown here is derived from an EMBL/GenBank/DDBJ whole genome shotgun (WGS) entry which is preliminary data.</text>
</comment>
<reference evidence="2 3" key="1">
    <citation type="journal article" date="2019" name="Int. J. Syst. Evol. Microbiol.">
        <title>The Global Catalogue of Microorganisms (GCM) 10K type strain sequencing project: providing services to taxonomists for standard genome sequencing and annotation.</title>
        <authorList>
            <consortium name="The Broad Institute Genomics Platform"/>
            <consortium name="The Broad Institute Genome Sequencing Center for Infectious Disease"/>
            <person name="Wu L."/>
            <person name="Ma J."/>
        </authorList>
    </citation>
    <scope>NUCLEOTIDE SEQUENCE [LARGE SCALE GENOMIC DNA]</scope>
    <source>
        <strain evidence="2 3">JCM 6486</strain>
    </source>
</reference>
<name>A0ABN1M4Q9_9FIRM</name>
<evidence type="ECO:0000256" key="1">
    <source>
        <dbReference type="SAM" id="MobiDB-lite"/>
    </source>
</evidence>
<feature type="region of interest" description="Disordered" evidence="1">
    <location>
        <begin position="66"/>
        <end position="132"/>
    </location>
</feature>
<proteinExistence type="predicted"/>
<feature type="region of interest" description="Disordered" evidence="1">
    <location>
        <begin position="1"/>
        <end position="33"/>
    </location>
</feature>
<dbReference type="RefSeq" id="WP_346044831.1">
    <property type="nucleotide sequence ID" value="NZ_BAAACP010000008.1"/>
</dbReference>
<sequence length="132" mass="15280">MKIASKKSKKVQSRRKNNKIKSKNKIKETSTEEVLPNEDVILNEIIDKEDKEVEIVLNDLVPEREKEKYGMKKNPKNKTKKGGIKLNMNLFPKSKKSTNSSKNHKDNDVIRSEKIANIKQEETLEEINSSEE</sequence>
<feature type="compositionally biased region" description="Basic residues" evidence="1">
    <location>
        <begin position="1"/>
        <end position="24"/>
    </location>
</feature>
<gene>
    <name evidence="2" type="ORF">GCM10008917_16700</name>
</gene>